<dbReference type="InterPro" id="IPR001810">
    <property type="entry name" value="F-box_dom"/>
</dbReference>
<dbReference type="NCBIfam" id="TIGR01640">
    <property type="entry name" value="F_box_assoc_1"/>
    <property type="match status" value="1"/>
</dbReference>
<reference evidence="3" key="2">
    <citation type="submission" date="2025-08" db="UniProtKB">
        <authorList>
            <consortium name="RefSeq"/>
        </authorList>
    </citation>
    <scope>IDENTIFICATION</scope>
    <source>
        <tissue evidence="3">Leaf</tissue>
    </source>
</reference>
<protein>
    <submittedName>
        <fullName evidence="3">F-box protein CPR1 isoform X1</fullName>
    </submittedName>
</protein>
<dbReference type="InterPro" id="IPR011043">
    <property type="entry name" value="Gal_Oxase/kelch_b-propeller"/>
</dbReference>
<dbReference type="KEGG" id="soe:110782896"/>
<reference evidence="2" key="1">
    <citation type="journal article" date="2021" name="Nat. Commun.">
        <title>Genomic analyses provide insights into spinach domestication and the genetic basis of agronomic traits.</title>
        <authorList>
            <person name="Cai X."/>
            <person name="Sun X."/>
            <person name="Xu C."/>
            <person name="Sun H."/>
            <person name="Wang X."/>
            <person name="Ge C."/>
            <person name="Zhang Z."/>
            <person name="Wang Q."/>
            <person name="Fei Z."/>
            <person name="Jiao C."/>
            <person name="Wang Q."/>
        </authorList>
    </citation>
    <scope>NUCLEOTIDE SEQUENCE [LARGE SCALE GENOMIC DNA]</scope>
    <source>
        <strain evidence="2">cv. Varoflay</strain>
    </source>
</reference>
<dbReference type="AlphaFoldDB" id="A0A9R0I7B0"/>
<dbReference type="Gene3D" id="1.20.1280.50">
    <property type="match status" value="1"/>
</dbReference>
<keyword evidence="2" id="KW-1185">Reference proteome</keyword>
<dbReference type="InterPro" id="IPR036047">
    <property type="entry name" value="F-box-like_dom_sf"/>
</dbReference>
<dbReference type="PROSITE" id="PS50181">
    <property type="entry name" value="FBOX"/>
    <property type="match status" value="1"/>
</dbReference>
<dbReference type="PANTHER" id="PTHR31672">
    <property type="entry name" value="BNACNNG10540D PROTEIN"/>
    <property type="match status" value="1"/>
</dbReference>
<gene>
    <name evidence="3" type="primary">LOC110782896</name>
</gene>
<evidence type="ECO:0000313" key="2">
    <source>
        <dbReference type="Proteomes" id="UP000813463"/>
    </source>
</evidence>
<dbReference type="Pfam" id="PF08268">
    <property type="entry name" value="FBA_3"/>
    <property type="match status" value="1"/>
</dbReference>
<name>A0A9R0I7B0_SPIOL</name>
<dbReference type="InterPro" id="IPR013187">
    <property type="entry name" value="F-box-assoc_dom_typ3"/>
</dbReference>
<dbReference type="SUPFAM" id="SSF50965">
    <property type="entry name" value="Galactose oxidase, central domain"/>
    <property type="match status" value="1"/>
</dbReference>
<dbReference type="Pfam" id="PF00646">
    <property type="entry name" value="F-box"/>
    <property type="match status" value="1"/>
</dbReference>
<dbReference type="SMART" id="SM00256">
    <property type="entry name" value="FBOX"/>
    <property type="match status" value="1"/>
</dbReference>
<dbReference type="SUPFAM" id="SSF81383">
    <property type="entry name" value="F-box domain"/>
    <property type="match status" value="1"/>
</dbReference>
<accession>A0A9R0I7B0</accession>
<sequence>MSSIPVDVITDILLRLPAKSLLRFKSVCKLWYHIIEGSDFIKLHFQQSNNLHLVYKSPVLYMSDFDSFDNTIELDYPSKNMGSDVYVAGSCRGLLCFFKYSYPFTVFLYNPTTKKHKTLPLLPLKTIFRRKRSRYLGFGYDHVSEDYKCARMFQLKSDDEMGTFKSQVMVYSLRANSWRQGVQEVPHHFDRHFGYCVHFNGILHWSVRDEANDNRVPLPIVSFDLYNESFSTIPMPSFRTEMYLHAHIGALDDSLCLMINYLEECDVWIMKEYSRPASWTKLFRFQKQQMYQEFRPLSFSTSKKQLFVLLNLYDVASLDLETLEITKVQLSRFHKVLYAYVCPENLLMFKDAEDVLVGTKRRNKNSKRGRLMRRTDRLLQHHDSFL</sequence>
<feature type="domain" description="F-box" evidence="1">
    <location>
        <begin position="1"/>
        <end position="43"/>
    </location>
</feature>
<evidence type="ECO:0000259" key="1">
    <source>
        <dbReference type="PROSITE" id="PS50181"/>
    </source>
</evidence>
<dbReference type="GeneID" id="110782896"/>
<dbReference type="PANTHER" id="PTHR31672:SF13">
    <property type="entry name" value="F-BOX PROTEIN CPR30-LIKE"/>
    <property type="match status" value="1"/>
</dbReference>
<organism evidence="2 3">
    <name type="scientific">Spinacia oleracea</name>
    <name type="common">Spinach</name>
    <dbReference type="NCBI Taxonomy" id="3562"/>
    <lineage>
        <taxon>Eukaryota</taxon>
        <taxon>Viridiplantae</taxon>
        <taxon>Streptophyta</taxon>
        <taxon>Embryophyta</taxon>
        <taxon>Tracheophyta</taxon>
        <taxon>Spermatophyta</taxon>
        <taxon>Magnoliopsida</taxon>
        <taxon>eudicotyledons</taxon>
        <taxon>Gunneridae</taxon>
        <taxon>Pentapetalae</taxon>
        <taxon>Caryophyllales</taxon>
        <taxon>Chenopodiaceae</taxon>
        <taxon>Chenopodioideae</taxon>
        <taxon>Anserineae</taxon>
        <taxon>Spinacia</taxon>
    </lineage>
</organism>
<evidence type="ECO:0000313" key="3">
    <source>
        <dbReference type="RefSeq" id="XP_021842839.2"/>
    </source>
</evidence>
<proteinExistence type="predicted"/>
<dbReference type="InterPro" id="IPR050796">
    <property type="entry name" value="SCF_F-box_component"/>
</dbReference>
<dbReference type="InterPro" id="IPR017451">
    <property type="entry name" value="F-box-assoc_interact_dom"/>
</dbReference>
<dbReference type="CDD" id="cd22157">
    <property type="entry name" value="F-box_AtFBW1-like"/>
    <property type="match status" value="1"/>
</dbReference>
<dbReference type="RefSeq" id="XP_021842839.2">
    <property type="nucleotide sequence ID" value="XM_021987147.2"/>
</dbReference>
<dbReference type="Proteomes" id="UP000813463">
    <property type="component" value="Chromosome 1"/>
</dbReference>